<dbReference type="Gene3D" id="3.60.21.10">
    <property type="match status" value="1"/>
</dbReference>
<dbReference type="SUPFAM" id="SSF56300">
    <property type="entry name" value="Metallo-dependent phosphatases"/>
    <property type="match status" value="1"/>
</dbReference>
<dbReference type="GO" id="GO:0016788">
    <property type="term" value="F:hydrolase activity, acting on ester bonds"/>
    <property type="evidence" value="ECO:0007669"/>
    <property type="project" value="TreeGrafter"/>
</dbReference>
<reference evidence="2" key="1">
    <citation type="submission" date="2021-07" db="EMBL/GenBank/DDBJ databases">
        <authorList>
            <person name="Branca A.L. A."/>
        </authorList>
    </citation>
    <scope>NUCLEOTIDE SEQUENCE</scope>
</reference>
<evidence type="ECO:0000313" key="2">
    <source>
        <dbReference type="EMBL" id="CAG8212458.1"/>
    </source>
</evidence>
<keyword evidence="3" id="KW-1185">Reference proteome</keyword>
<proteinExistence type="predicted"/>
<dbReference type="OrthoDB" id="783096at2759"/>
<sequence length="401" mass="45198">MPARRSITKYQRQAGEQTLRFNENGTFQISVFSDLHFAEDHEKDKKSQQVMDKILSSEDVQLVVLNGDLISGEATHSSNSSAYLDRVVAPLVDRNLPWASTYGNHDSEVNLDPEETFRREKNYTNSLTQKMVSGPTSGITNYYLPIFRHGPSNNTDPAFILWFFDSQGGHYPRAAGDNGTAVPRQDWVDDSVVKWFTNTKSRLLSTYGKPIPSLAFVHIPVYAMRAFQVTGVSPTSEPGINNERVQQQGYASKGGYEAQDYPLIKALLNTTGLVATFSGHDHDNDWCFKWDSKLPELNFTGNGINMCYGRHSGYGGYGDWARGGRQIMLDQESLASDMQSWVRLEDGSVSGNVHLNATYGQDRYQLVERSRSGQAEVAPHYSSLVYLWVFMFYMFMQTFGF</sequence>
<accession>A0A9W4I1G7</accession>
<comment type="caution">
    <text evidence="2">The sequence shown here is derived from an EMBL/GenBank/DDBJ whole genome shotgun (WGS) entry which is preliminary data.</text>
</comment>
<feature type="domain" description="Calcineurin-like phosphoesterase" evidence="1">
    <location>
        <begin position="29"/>
        <end position="283"/>
    </location>
</feature>
<dbReference type="AlphaFoldDB" id="A0A9W4I1G7"/>
<dbReference type="EMBL" id="CAJVOS010000049">
    <property type="protein sequence ID" value="CAG8212458.1"/>
    <property type="molecule type" value="Genomic_DNA"/>
</dbReference>
<gene>
    <name evidence="2" type="ORF">POLS_LOCUS7858</name>
</gene>
<dbReference type="PANTHER" id="PTHR32440">
    <property type="entry name" value="PHOSPHATASE DCR2-RELATED-RELATED"/>
    <property type="match status" value="1"/>
</dbReference>
<dbReference type="GO" id="GO:0005737">
    <property type="term" value="C:cytoplasm"/>
    <property type="evidence" value="ECO:0007669"/>
    <property type="project" value="TreeGrafter"/>
</dbReference>
<dbReference type="InterPro" id="IPR029052">
    <property type="entry name" value="Metallo-depent_PP-like"/>
</dbReference>
<protein>
    <recommendedName>
        <fullName evidence="1">Calcineurin-like phosphoesterase domain-containing protein</fullName>
    </recommendedName>
</protein>
<dbReference type="Pfam" id="PF00149">
    <property type="entry name" value="Metallophos"/>
    <property type="match status" value="1"/>
</dbReference>
<dbReference type="PANTHER" id="PTHR32440:SF11">
    <property type="entry name" value="METALLOPHOSPHOESTERASE DOMAIN-CONTAINING PROTEIN"/>
    <property type="match status" value="1"/>
</dbReference>
<dbReference type="CDD" id="cd07383">
    <property type="entry name" value="MPP_Dcr2"/>
    <property type="match status" value="1"/>
</dbReference>
<name>A0A9W4I1G7_PENOL</name>
<dbReference type="InterPro" id="IPR004843">
    <property type="entry name" value="Calcineurin-like_PHP"/>
</dbReference>
<organism evidence="2 3">
    <name type="scientific">Penicillium olsonii</name>
    <dbReference type="NCBI Taxonomy" id="99116"/>
    <lineage>
        <taxon>Eukaryota</taxon>
        <taxon>Fungi</taxon>
        <taxon>Dikarya</taxon>
        <taxon>Ascomycota</taxon>
        <taxon>Pezizomycotina</taxon>
        <taxon>Eurotiomycetes</taxon>
        <taxon>Eurotiomycetidae</taxon>
        <taxon>Eurotiales</taxon>
        <taxon>Aspergillaceae</taxon>
        <taxon>Penicillium</taxon>
    </lineage>
</organism>
<evidence type="ECO:0000259" key="1">
    <source>
        <dbReference type="Pfam" id="PF00149"/>
    </source>
</evidence>
<dbReference type="Proteomes" id="UP001153618">
    <property type="component" value="Unassembled WGS sequence"/>
</dbReference>
<evidence type="ECO:0000313" key="3">
    <source>
        <dbReference type="Proteomes" id="UP001153618"/>
    </source>
</evidence>